<dbReference type="AlphaFoldDB" id="W4HNY4"/>
<evidence type="ECO:0000313" key="3">
    <source>
        <dbReference type="Proteomes" id="UP000019063"/>
    </source>
</evidence>
<dbReference type="GO" id="GO:0005840">
    <property type="term" value="C:ribosome"/>
    <property type="evidence" value="ECO:0007669"/>
    <property type="project" value="UniProtKB-KW"/>
</dbReference>
<dbReference type="Proteomes" id="UP000019063">
    <property type="component" value="Unassembled WGS sequence"/>
</dbReference>
<keyword evidence="2" id="KW-0687">Ribonucleoprotein</keyword>
<feature type="region of interest" description="Disordered" evidence="1">
    <location>
        <begin position="1"/>
        <end position="29"/>
    </location>
</feature>
<comment type="caution">
    <text evidence="2">The sequence shown here is derived from an EMBL/GenBank/DDBJ whole genome shotgun (WGS) entry which is preliminary data.</text>
</comment>
<sequence>MISSASSFEAPSLTGLPPASTSSLASFRPRPVMPRTSLITLILDAPADFRMTSNSVCSSAASPPASPPAGPAIMTAPPAAGSMPYSSLRMVLSSCASSRVRPTICSASALRSAIVTSFHI</sequence>
<name>W4HNY4_9RHOB</name>
<evidence type="ECO:0000313" key="2">
    <source>
        <dbReference type="EMBL" id="ETW13836.1"/>
    </source>
</evidence>
<dbReference type="eggNOG" id="ENOG5032X7X">
    <property type="taxonomic scope" value="Bacteria"/>
</dbReference>
<keyword evidence="2" id="KW-0689">Ribosomal protein</keyword>
<dbReference type="AntiFam" id="ANF00182">
    <property type="entry name" value="Shadow ORF (opposite rplL)"/>
</dbReference>
<organism evidence="2 3">
    <name type="scientific">Roseivivax marinus</name>
    <dbReference type="NCBI Taxonomy" id="1379903"/>
    <lineage>
        <taxon>Bacteria</taxon>
        <taxon>Pseudomonadati</taxon>
        <taxon>Pseudomonadota</taxon>
        <taxon>Alphaproteobacteria</taxon>
        <taxon>Rhodobacterales</taxon>
        <taxon>Roseobacteraceae</taxon>
        <taxon>Roseivivax</taxon>
    </lineage>
</organism>
<proteinExistence type="predicted"/>
<dbReference type="EMBL" id="AQQW01000002">
    <property type="protein sequence ID" value="ETW13836.1"/>
    <property type="molecule type" value="Genomic_DNA"/>
</dbReference>
<accession>W4HNY4</accession>
<evidence type="ECO:0000256" key="1">
    <source>
        <dbReference type="SAM" id="MobiDB-lite"/>
    </source>
</evidence>
<keyword evidence="3" id="KW-1185">Reference proteome</keyword>
<gene>
    <name evidence="2" type="ORF">ATO8_03061</name>
</gene>
<protein>
    <submittedName>
        <fullName evidence="2">50S ribosomal protein L7/L12</fullName>
    </submittedName>
</protein>
<reference evidence="2 3" key="1">
    <citation type="journal article" date="2014" name="Antonie Van Leeuwenhoek">
        <title>Roseivivax atlanticus sp. nov., isolated from surface seawater of the Atlantic Ocean.</title>
        <authorList>
            <person name="Li G."/>
            <person name="Lai Q."/>
            <person name="Liu X."/>
            <person name="Sun F."/>
            <person name="Shao Z."/>
        </authorList>
    </citation>
    <scope>NUCLEOTIDE SEQUENCE [LARGE SCALE GENOMIC DNA]</scope>
    <source>
        <strain evidence="2 3">22II-s10s</strain>
    </source>
</reference>